<proteinExistence type="predicted"/>
<sequence length="39" mass="3948">MALAFATAMRLGWARLEATGDIDGHAGPDDADDGDCGLA</sequence>
<protein>
    <submittedName>
        <fullName evidence="1">Uncharacterized protein</fullName>
    </submittedName>
</protein>
<dbReference type="EMBL" id="VFNX01000001">
    <property type="protein sequence ID" value="TQK98408.1"/>
    <property type="molecule type" value="Genomic_DNA"/>
</dbReference>
<dbReference type="Proteomes" id="UP000318103">
    <property type="component" value="Unassembled WGS sequence"/>
</dbReference>
<gene>
    <name evidence="1" type="ORF">FB563_3434</name>
</gene>
<comment type="caution">
    <text evidence="1">The sequence shown here is derived from an EMBL/GenBank/DDBJ whole genome shotgun (WGS) entry which is preliminary data.</text>
</comment>
<accession>A0A542UH47</accession>
<dbReference type="AlphaFoldDB" id="A0A542UH47"/>
<keyword evidence="2" id="KW-1185">Reference proteome</keyword>
<reference evidence="1 2" key="1">
    <citation type="submission" date="2019-06" db="EMBL/GenBank/DDBJ databases">
        <title>Sequencing the genomes of 1000 actinobacteria strains.</title>
        <authorList>
            <person name="Klenk H.-P."/>
        </authorList>
    </citation>
    <scope>NUCLEOTIDE SEQUENCE [LARGE SCALE GENOMIC DNA]</scope>
    <source>
        <strain evidence="1 2">DSM 41929</strain>
    </source>
</reference>
<evidence type="ECO:0000313" key="1">
    <source>
        <dbReference type="EMBL" id="TQK98408.1"/>
    </source>
</evidence>
<organism evidence="1 2">
    <name type="scientific">Streptomyces puniciscabiei</name>
    <dbReference type="NCBI Taxonomy" id="164348"/>
    <lineage>
        <taxon>Bacteria</taxon>
        <taxon>Bacillati</taxon>
        <taxon>Actinomycetota</taxon>
        <taxon>Actinomycetes</taxon>
        <taxon>Kitasatosporales</taxon>
        <taxon>Streptomycetaceae</taxon>
        <taxon>Streptomyces</taxon>
    </lineage>
</organism>
<evidence type="ECO:0000313" key="2">
    <source>
        <dbReference type="Proteomes" id="UP000318103"/>
    </source>
</evidence>
<name>A0A542UH47_9ACTN</name>